<proteinExistence type="predicted"/>
<sequence>MNRIRRLAPLTLAACGLAVGAGILLAGASPVASAAPADTTHSSVSSGSASSARTSASLHTVKAADTNKSRANAKTPAAVPVAAAVAPRRLPTLPSLPTPAAVVDAVQNALTTLGRDLGRLTVKPTPTAANGSSTATTPLRDPPAPGDVVYGNPLQNVQYFISQGDNNTCVLSSTAMVIGQLKGADGMPTWSEIVQEAKDTPSYLSARSSGSVWKDLLNRYVPRTGNIYDPVADEYVYYVDSMALMENHGVDATMTTYTKSQGDLALANLKSALTTSSVLVAVNNQVWAEAIGGAHSARRFGTANHAITVLGINETKDVIYINDSGGTGGQGLAVPLDGFMEAWQRGQYLSVSARLAAPSSQAALAA</sequence>
<evidence type="ECO:0000256" key="2">
    <source>
        <dbReference type="SAM" id="SignalP"/>
    </source>
</evidence>
<keyword evidence="4" id="KW-1185">Reference proteome</keyword>
<feature type="region of interest" description="Disordered" evidence="1">
    <location>
        <begin position="35"/>
        <end position="60"/>
    </location>
</feature>
<dbReference type="eggNOG" id="ENOG5030K6R">
    <property type="taxonomic scope" value="Bacteria"/>
</dbReference>
<gene>
    <name evidence="3" type="ORF">Y900_011355</name>
</gene>
<evidence type="ECO:0000313" key="4">
    <source>
        <dbReference type="Proteomes" id="UP000022835"/>
    </source>
</evidence>
<feature type="compositionally biased region" description="Polar residues" evidence="1">
    <location>
        <begin position="127"/>
        <end position="137"/>
    </location>
</feature>
<feature type="chain" id="PRO_5001623223" description="Peptidase C39-like domain-containing protein" evidence="2">
    <location>
        <begin position="35"/>
        <end position="366"/>
    </location>
</feature>
<evidence type="ECO:0000256" key="1">
    <source>
        <dbReference type="SAM" id="MobiDB-lite"/>
    </source>
</evidence>
<protein>
    <recommendedName>
        <fullName evidence="5">Peptidase C39-like domain-containing protein</fullName>
    </recommendedName>
</protein>
<feature type="region of interest" description="Disordered" evidence="1">
    <location>
        <begin position="121"/>
        <end position="143"/>
    </location>
</feature>
<feature type="signal peptide" evidence="2">
    <location>
        <begin position="1"/>
        <end position="34"/>
    </location>
</feature>
<name>A0A064CFY5_9MYCO</name>
<evidence type="ECO:0008006" key="5">
    <source>
        <dbReference type="Google" id="ProtNLM"/>
    </source>
</evidence>
<dbReference type="STRING" id="1440774.Y900_011355"/>
<comment type="caution">
    <text evidence="3">The sequence shown here is derived from an EMBL/GenBank/DDBJ whole genome shotgun (WGS) entry which is preliminary data.</text>
</comment>
<dbReference type="EMBL" id="JALN02000001">
    <property type="protein sequence ID" value="KDE99519.1"/>
    <property type="molecule type" value="Genomic_DNA"/>
</dbReference>
<reference evidence="3" key="1">
    <citation type="submission" date="2014-05" db="EMBL/GenBank/DDBJ databases">
        <title>Genome sequence of Mycobacterium aromaticivorans strain JS19b1T (= DSM 45407T).</title>
        <authorList>
            <person name="Kwak Y."/>
            <person name="Park G.-S."/>
            <person name="Li Q.X."/>
            <person name="Lee S.-E."/>
            <person name="Shin J.-H."/>
        </authorList>
    </citation>
    <scope>NUCLEOTIDE SEQUENCE [LARGE SCALE GENOMIC DNA]</scope>
    <source>
        <strain evidence="3">JS19b1</strain>
    </source>
</reference>
<keyword evidence="2" id="KW-0732">Signal</keyword>
<accession>A0A064CFY5</accession>
<feature type="compositionally biased region" description="Low complexity" evidence="1">
    <location>
        <begin position="35"/>
        <end position="57"/>
    </location>
</feature>
<dbReference type="AlphaFoldDB" id="A0A064CFY5"/>
<organism evidence="3 4">
    <name type="scientific">Mycolicibacterium aromaticivorans JS19b1 = JCM 16368</name>
    <dbReference type="NCBI Taxonomy" id="1440774"/>
    <lineage>
        <taxon>Bacteria</taxon>
        <taxon>Bacillati</taxon>
        <taxon>Actinomycetota</taxon>
        <taxon>Actinomycetes</taxon>
        <taxon>Mycobacteriales</taxon>
        <taxon>Mycobacteriaceae</taxon>
        <taxon>Mycolicibacterium</taxon>
    </lineage>
</organism>
<dbReference type="Proteomes" id="UP000022835">
    <property type="component" value="Unassembled WGS sequence"/>
</dbReference>
<evidence type="ECO:0000313" key="3">
    <source>
        <dbReference type="EMBL" id="KDE99519.1"/>
    </source>
</evidence>